<organism evidence="4 5">
    <name type="scientific">Hymenobacter persicinus</name>
    <dbReference type="NCBI Taxonomy" id="2025506"/>
    <lineage>
        <taxon>Bacteria</taxon>
        <taxon>Pseudomonadati</taxon>
        <taxon>Bacteroidota</taxon>
        <taxon>Cytophagia</taxon>
        <taxon>Cytophagales</taxon>
        <taxon>Hymenobacteraceae</taxon>
        <taxon>Hymenobacter</taxon>
    </lineage>
</organism>
<dbReference type="PRINTS" id="PR00625">
    <property type="entry name" value="JDOMAIN"/>
</dbReference>
<evidence type="ECO:0000256" key="2">
    <source>
        <dbReference type="SAM" id="Phobius"/>
    </source>
</evidence>
<dbReference type="SUPFAM" id="SSF46565">
    <property type="entry name" value="Chaperone J-domain"/>
    <property type="match status" value="1"/>
</dbReference>
<dbReference type="InterPro" id="IPR050817">
    <property type="entry name" value="DjlA_DnaK_co-chaperone"/>
</dbReference>
<feature type="transmembrane region" description="Helical" evidence="2">
    <location>
        <begin position="127"/>
        <end position="148"/>
    </location>
</feature>
<dbReference type="AlphaFoldDB" id="A0A4Q5LCP5"/>
<comment type="caution">
    <text evidence="4">The sequence shown here is derived from an EMBL/GenBank/DDBJ whole genome shotgun (WGS) entry which is preliminary data.</text>
</comment>
<dbReference type="SMART" id="SM00271">
    <property type="entry name" value="DnaJ"/>
    <property type="match status" value="1"/>
</dbReference>
<dbReference type="Pfam" id="PF00226">
    <property type="entry name" value="DnaJ"/>
    <property type="match status" value="1"/>
</dbReference>
<dbReference type="InterPro" id="IPR036869">
    <property type="entry name" value="J_dom_sf"/>
</dbReference>
<protein>
    <submittedName>
        <fullName evidence="4">J domain-containing protein</fullName>
    </submittedName>
</protein>
<evidence type="ECO:0000313" key="5">
    <source>
        <dbReference type="Proteomes" id="UP000294155"/>
    </source>
</evidence>
<feature type="region of interest" description="Disordered" evidence="1">
    <location>
        <begin position="70"/>
        <end position="99"/>
    </location>
</feature>
<evidence type="ECO:0000313" key="4">
    <source>
        <dbReference type="EMBL" id="RYU80283.1"/>
    </source>
</evidence>
<gene>
    <name evidence="4" type="ORF">EWM57_08855</name>
</gene>
<keyword evidence="5" id="KW-1185">Reference proteome</keyword>
<feature type="transmembrane region" description="Helical" evidence="2">
    <location>
        <begin position="257"/>
        <end position="276"/>
    </location>
</feature>
<evidence type="ECO:0000259" key="3">
    <source>
        <dbReference type="PROSITE" id="PS50076"/>
    </source>
</evidence>
<dbReference type="EMBL" id="SEWE01000014">
    <property type="protein sequence ID" value="RYU80283.1"/>
    <property type="molecule type" value="Genomic_DNA"/>
</dbReference>
<dbReference type="InterPro" id="IPR001623">
    <property type="entry name" value="DnaJ_domain"/>
</dbReference>
<dbReference type="Proteomes" id="UP000294155">
    <property type="component" value="Unassembled WGS sequence"/>
</dbReference>
<dbReference type="PANTHER" id="PTHR24074">
    <property type="entry name" value="CO-CHAPERONE PROTEIN DJLA"/>
    <property type="match status" value="1"/>
</dbReference>
<feature type="compositionally biased region" description="Pro residues" evidence="1">
    <location>
        <begin position="75"/>
        <end position="84"/>
    </location>
</feature>
<feature type="transmembrane region" description="Helical" evidence="2">
    <location>
        <begin position="226"/>
        <end position="245"/>
    </location>
</feature>
<feature type="domain" description="J" evidence="3">
    <location>
        <begin position="3"/>
        <end position="67"/>
    </location>
</feature>
<accession>A0A4Q5LCP5</accession>
<dbReference type="Gene3D" id="1.10.287.110">
    <property type="entry name" value="DnaJ domain"/>
    <property type="match status" value="1"/>
</dbReference>
<keyword evidence="2" id="KW-1133">Transmembrane helix</keyword>
<evidence type="ECO:0000256" key="1">
    <source>
        <dbReference type="SAM" id="MobiDB-lite"/>
    </source>
</evidence>
<dbReference type="PROSITE" id="PS50076">
    <property type="entry name" value="DNAJ_2"/>
    <property type="match status" value="1"/>
</dbReference>
<keyword evidence="2" id="KW-0812">Transmembrane</keyword>
<dbReference type="RefSeq" id="WP_129920781.1">
    <property type="nucleotide sequence ID" value="NZ_SEWE01000014.1"/>
</dbReference>
<reference evidence="4 5" key="1">
    <citation type="submission" date="2019-02" db="EMBL/GenBank/DDBJ databases">
        <title>Bacterial novel species isolated from soil.</title>
        <authorList>
            <person name="Jung H.-Y."/>
        </authorList>
    </citation>
    <scope>NUCLEOTIDE SEQUENCE [LARGE SCALE GENOMIC DNA]</scope>
    <source>
        <strain evidence="4 5">1-3-3-3</strain>
    </source>
</reference>
<name>A0A4Q5LCP5_9BACT</name>
<proteinExistence type="predicted"/>
<keyword evidence="2" id="KW-0472">Membrane</keyword>
<dbReference type="CDD" id="cd06257">
    <property type="entry name" value="DnaJ"/>
    <property type="match status" value="1"/>
</dbReference>
<sequence>MATHYQTLELPEQATPDDIRRAYRRLVLLTHPDRTPDPAAHVRYLAVNQAYEVLSDTRRRAGYDALLWVQRNPPASRPPTPGTPAPTSEGATRHPGRTAAARPFVRTTTQERYAEEYTRYSPYARRLCQFVVVFCALLLLDVSFTTSITDHIRQLDGYTTTQPSNSRDFAWHDVETEHTTFRYLNQFGDSLFVGKGLLLRRTPFFGIVRSVSNPTNLLAPSLFEPATIYSSFLFIPLLLAGLASIGALTKTSDRNRVSAAICVAFLFPICLFMLLFH</sequence>
<dbReference type="OrthoDB" id="9779622at2"/>